<evidence type="ECO:0008006" key="3">
    <source>
        <dbReference type="Google" id="ProtNLM"/>
    </source>
</evidence>
<dbReference type="Gene3D" id="2.10.80.10">
    <property type="entry name" value="Lipase, subunit A"/>
    <property type="match status" value="1"/>
</dbReference>
<evidence type="ECO:0000313" key="2">
    <source>
        <dbReference type="Proteomes" id="UP000324222"/>
    </source>
</evidence>
<sequence>MGGLMFKPVDGVPCNDNIDCVQGCCLMTGYRHRRPSGVCQPMTQMGEYCAPGNRLRNHYGSRVYTYSCPCGGGLTCKPVWSSKLYGRSVMEDPKCMPPSVHPYILAMTGHNYNTYHYNRHNIPSVPAE</sequence>
<name>A0A5B7D0T8_PORTR</name>
<protein>
    <recommendedName>
        <fullName evidence="3">Prokineticin domain-containing protein</fullName>
    </recommendedName>
</protein>
<keyword evidence="2" id="KW-1185">Reference proteome</keyword>
<proteinExistence type="predicted"/>
<dbReference type="AlphaFoldDB" id="A0A5B7D0T8"/>
<evidence type="ECO:0000313" key="1">
    <source>
        <dbReference type="EMBL" id="MPC14801.1"/>
    </source>
</evidence>
<dbReference type="Proteomes" id="UP000324222">
    <property type="component" value="Unassembled WGS sequence"/>
</dbReference>
<dbReference type="EMBL" id="VSRR010000380">
    <property type="protein sequence ID" value="MPC14801.1"/>
    <property type="molecule type" value="Genomic_DNA"/>
</dbReference>
<comment type="caution">
    <text evidence="1">The sequence shown here is derived from an EMBL/GenBank/DDBJ whole genome shotgun (WGS) entry which is preliminary data.</text>
</comment>
<gene>
    <name evidence="1" type="ORF">E2C01_007577</name>
</gene>
<reference evidence="1 2" key="1">
    <citation type="submission" date="2019-05" db="EMBL/GenBank/DDBJ databases">
        <title>Another draft genome of Portunus trituberculatus and its Hox gene families provides insights of decapod evolution.</title>
        <authorList>
            <person name="Jeong J.-H."/>
            <person name="Song I."/>
            <person name="Kim S."/>
            <person name="Choi T."/>
            <person name="Kim D."/>
            <person name="Ryu S."/>
            <person name="Kim W."/>
        </authorList>
    </citation>
    <scope>NUCLEOTIDE SEQUENCE [LARGE SCALE GENOMIC DNA]</scope>
    <source>
        <tissue evidence="1">Muscle</tissue>
    </source>
</reference>
<accession>A0A5B7D0T8</accession>
<organism evidence="1 2">
    <name type="scientific">Portunus trituberculatus</name>
    <name type="common">Swimming crab</name>
    <name type="synonym">Neptunus trituberculatus</name>
    <dbReference type="NCBI Taxonomy" id="210409"/>
    <lineage>
        <taxon>Eukaryota</taxon>
        <taxon>Metazoa</taxon>
        <taxon>Ecdysozoa</taxon>
        <taxon>Arthropoda</taxon>
        <taxon>Crustacea</taxon>
        <taxon>Multicrustacea</taxon>
        <taxon>Malacostraca</taxon>
        <taxon>Eumalacostraca</taxon>
        <taxon>Eucarida</taxon>
        <taxon>Decapoda</taxon>
        <taxon>Pleocyemata</taxon>
        <taxon>Brachyura</taxon>
        <taxon>Eubrachyura</taxon>
        <taxon>Portunoidea</taxon>
        <taxon>Portunidae</taxon>
        <taxon>Portuninae</taxon>
        <taxon>Portunus</taxon>
    </lineage>
</organism>